<dbReference type="EMBL" id="CP019640">
    <property type="protein sequence ID" value="AQQ54652.1"/>
    <property type="molecule type" value="Genomic_DNA"/>
</dbReference>
<protein>
    <recommendedName>
        <fullName evidence="1">UspA domain-containing protein</fullName>
    </recommendedName>
</protein>
<organism evidence="2 3">
    <name type="scientific">Planococcus lenghuensis</name>
    <dbReference type="NCBI Taxonomy" id="2213202"/>
    <lineage>
        <taxon>Bacteria</taxon>
        <taxon>Bacillati</taxon>
        <taxon>Bacillota</taxon>
        <taxon>Bacilli</taxon>
        <taxon>Bacillales</taxon>
        <taxon>Caryophanaceae</taxon>
        <taxon>Planococcus</taxon>
    </lineage>
</organism>
<evidence type="ECO:0000313" key="2">
    <source>
        <dbReference type="EMBL" id="AQQ54652.1"/>
    </source>
</evidence>
<evidence type="ECO:0000313" key="3">
    <source>
        <dbReference type="Proteomes" id="UP000188184"/>
    </source>
</evidence>
<evidence type="ECO:0000259" key="1">
    <source>
        <dbReference type="Pfam" id="PF00582"/>
    </source>
</evidence>
<reference evidence="2 3" key="1">
    <citation type="submission" date="2017-02" db="EMBL/GenBank/DDBJ databases">
        <title>The complete genomic sequence of a novel cold adapted crude oil-degrading bacterium Planococcus qaidamina Y42.</title>
        <authorList>
            <person name="Yang R."/>
        </authorList>
    </citation>
    <scope>NUCLEOTIDE SEQUENCE [LARGE SCALE GENOMIC DNA]</scope>
    <source>
        <strain evidence="2 3">Y42</strain>
    </source>
</reference>
<sequence>MRCRRSWRSGTVSFLPGSVSEAIVRSSQCDVLVVPLPE</sequence>
<dbReference type="Gene3D" id="3.40.50.620">
    <property type="entry name" value="HUPs"/>
    <property type="match status" value="1"/>
</dbReference>
<accession>A0A1Q2L460</accession>
<proteinExistence type="predicted"/>
<gene>
    <name evidence="2" type="ORF">B0X71_17115</name>
</gene>
<dbReference type="Pfam" id="PF00582">
    <property type="entry name" value="Usp"/>
    <property type="match status" value="1"/>
</dbReference>
<keyword evidence="3" id="KW-1185">Reference proteome</keyword>
<dbReference type="Proteomes" id="UP000188184">
    <property type="component" value="Chromosome"/>
</dbReference>
<dbReference type="AlphaFoldDB" id="A0A1Q2L460"/>
<feature type="domain" description="UspA" evidence="1">
    <location>
        <begin position="8"/>
        <end position="35"/>
    </location>
</feature>
<dbReference type="KEGG" id="pmar:B0X71_17115"/>
<dbReference type="InterPro" id="IPR014729">
    <property type="entry name" value="Rossmann-like_a/b/a_fold"/>
</dbReference>
<dbReference type="SUPFAM" id="SSF52402">
    <property type="entry name" value="Adenine nucleotide alpha hydrolases-like"/>
    <property type="match status" value="1"/>
</dbReference>
<name>A0A1Q2L460_9BACL</name>
<dbReference type="InterPro" id="IPR006016">
    <property type="entry name" value="UspA"/>
</dbReference>